<protein>
    <submittedName>
        <fullName evidence="2">PAS domain S-box-containing protein</fullName>
    </submittedName>
</protein>
<dbReference type="Proteomes" id="UP000184139">
    <property type="component" value="Unassembled WGS sequence"/>
</dbReference>
<dbReference type="InterPro" id="IPR035965">
    <property type="entry name" value="PAS-like_dom_sf"/>
</dbReference>
<dbReference type="SUPFAM" id="SSF55785">
    <property type="entry name" value="PYP-like sensor domain (PAS domain)"/>
    <property type="match status" value="1"/>
</dbReference>
<dbReference type="EMBL" id="FQXS01000041">
    <property type="protein sequence ID" value="SHI12540.1"/>
    <property type="molecule type" value="Genomic_DNA"/>
</dbReference>
<dbReference type="NCBIfam" id="TIGR00229">
    <property type="entry name" value="sensory_box"/>
    <property type="match status" value="1"/>
</dbReference>
<evidence type="ECO:0000256" key="1">
    <source>
        <dbReference type="SAM" id="Phobius"/>
    </source>
</evidence>
<organism evidence="2 3">
    <name type="scientific">Desulfofustis glycolicus DSM 9705</name>
    <dbReference type="NCBI Taxonomy" id="1121409"/>
    <lineage>
        <taxon>Bacteria</taxon>
        <taxon>Pseudomonadati</taxon>
        <taxon>Thermodesulfobacteriota</taxon>
        <taxon>Desulfobulbia</taxon>
        <taxon>Desulfobulbales</taxon>
        <taxon>Desulfocapsaceae</taxon>
        <taxon>Desulfofustis</taxon>
    </lineage>
</organism>
<reference evidence="2 3" key="1">
    <citation type="submission" date="2016-11" db="EMBL/GenBank/DDBJ databases">
        <authorList>
            <person name="Jaros S."/>
            <person name="Januszkiewicz K."/>
            <person name="Wedrychowicz H."/>
        </authorList>
    </citation>
    <scope>NUCLEOTIDE SEQUENCE [LARGE SCALE GENOMIC DNA]</scope>
    <source>
        <strain evidence="2 3">DSM 9705</strain>
    </source>
</reference>
<dbReference type="RefSeq" id="WP_073379116.1">
    <property type="nucleotide sequence ID" value="NZ_FQXS01000041.1"/>
</dbReference>
<dbReference type="Gene3D" id="3.30.450.20">
    <property type="entry name" value="PAS domain"/>
    <property type="match status" value="1"/>
</dbReference>
<name>A0A1M5YKL8_9BACT</name>
<gene>
    <name evidence="2" type="ORF">SAMN02745124_04151</name>
</gene>
<evidence type="ECO:0000313" key="2">
    <source>
        <dbReference type="EMBL" id="SHI12540.1"/>
    </source>
</evidence>
<keyword evidence="3" id="KW-1185">Reference proteome</keyword>
<dbReference type="Gene3D" id="3.40.50.2300">
    <property type="match status" value="2"/>
</dbReference>
<dbReference type="AlphaFoldDB" id="A0A1M5YKL8"/>
<feature type="transmembrane region" description="Helical" evidence="1">
    <location>
        <begin position="244"/>
        <end position="268"/>
    </location>
</feature>
<sequence length="412" mass="45249">MLSDNSAFDFIETHRQELFPSSPVVFCGINNYSEAMHDRLAQSTGVAEYKEMGATLDLIRRLHPATRTIAIISDQTGTGAIDGALVEEAVSERDGLASVSLSGAELSLTELLARLRDLPPDTVVFFSSFWRDRTGEAHSADDTIPLIVEPSSVPIYTHADTFLLGGVGGVLVHGRTQGQLAGEMAAQLLQGTPPEIIPVSSQANIPVFDYQALASWRIDESLLPNNAVILSQPPPSLYERYTSLVWSVVATFIVLLALIVGLFANIGFRRRAENALRQSEERFRGLIEMAPVPSVLGRDGRCLYTNRAFARLFKSTVSGELDGWQLISFIALEEQGTVSRLISTWFETGRNEPVHFDSIGIKGYDALFPCGVNASTIKLSDGHCTLVFVQDISERRRAEAEREKLQMQLLHA</sequence>
<proteinExistence type="predicted"/>
<keyword evidence="1" id="KW-0472">Membrane</keyword>
<evidence type="ECO:0000313" key="3">
    <source>
        <dbReference type="Proteomes" id="UP000184139"/>
    </source>
</evidence>
<keyword evidence="1" id="KW-0812">Transmembrane</keyword>
<dbReference type="InterPro" id="IPR000014">
    <property type="entry name" value="PAS"/>
</dbReference>
<dbReference type="STRING" id="1121409.SAMN02745124_04151"/>
<keyword evidence="1" id="KW-1133">Transmembrane helix</keyword>
<dbReference type="Pfam" id="PF04392">
    <property type="entry name" value="ABC_sub_bind"/>
    <property type="match status" value="1"/>
</dbReference>
<dbReference type="OrthoDB" id="5442910at2"/>
<dbReference type="InterPro" id="IPR007487">
    <property type="entry name" value="ABC_transpt-TYRBP-like"/>
</dbReference>
<accession>A0A1M5YKL8</accession>